<evidence type="ECO:0000313" key="1">
    <source>
        <dbReference type="EMBL" id="KAA6380294.1"/>
    </source>
</evidence>
<dbReference type="EMBL" id="SNRW01007986">
    <property type="protein sequence ID" value="KAA6380294.1"/>
    <property type="molecule type" value="Genomic_DNA"/>
</dbReference>
<protein>
    <submittedName>
        <fullName evidence="1">Uncharacterized protein</fullName>
    </submittedName>
</protein>
<name>A0A5J4VD42_9EUKA</name>
<gene>
    <name evidence="1" type="ORF">EZS28_024178</name>
</gene>
<dbReference type="Proteomes" id="UP000324800">
    <property type="component" value="Unassembled WGS sequence"/>
</dbReference>
<sequence length="46" mass="5418">DVGATFERRRQGQKNDVDLRHTAPLGKTLQICWHSVFDEKNLFFSR</sequence>
<proteinExistence type="predicted"/>
<dbReference type="AlphaFoldDB" id="A0A5J4VD42"/>
<feature type="non-terminal residue" evidence="1">
    <location>
        <position position="1"/>
    </location>
</feature>
<evidence type="ECO:0000313" key="2">
    <source>
        <dbReference type="Proteomes" id="UP000324800"/>
    </source>
</evidence>
<organism evidence="1 2">
    <name type="scientific">Streblomastix strix</name>
    <dbReference type="NCBI Taxonomy" id="222440"/>
    <lineage>
        <taxon>Eukaryota</taxon>
        <taxon>Metamonada</taxon>
        <taxon>Preaxostyla</taxon>
        <taxon>Oxymonadida</taxon>
        <taxon>Streblomastigidae</taxon>
        <taxon>Streblomastix</taxon>
    </lineage>
</organism>
<comment type="caution">
    <text evidence="1">The sequence shown here is derived from an EMBL/GenBank/DDBJ whole genome shotgun (WGS) entry which is preliminary data.</text>
</comment>
<reference evidence="1 2" key="1">
    <citation type="submission" date="2019-03" db="EMBL/GenBank/DDBJ databases">
        <title>Single cell metagenomics reveals metabolic interactions within the superorganism composed of flagellate Streblomastix strix and complex community of Bacteroidetes bacteria on its surface.</title>
        <authorList>
            <person name="Treitli S.C."/>
            <person name="Kolisko M."/>
            <person name="Husnik F."/>
            <person name="Keeling P."/>
            <person name="Hampl V."/>
        </authorList>
    </citation>
    <scope>NUCLEOTIDE SEQUENCE [LARGE SCALE GENOMIC DNA]</scope>
    <source>
        <strain evidence="1">ST1C</strain>
    </source>
</reference>
<accession>A0A5J4VD42</accession>